<dbReference type="EMBL" id="CP054212">
    <property type="protein sequence ID" value="QKJ87181.1"/>
    <property type="molecule type" value="Genomic_DNA"/>
</dbReference>
<keyword evidence="6 14" id="KW-0418">Kinase</keyword>
<keyword evidence="7" id="KW-0862">Zinc</keyword>
<evidence type="ECO:0000256" key="6">
    <source>
        <dbReference type="ARBA" id="ARBA00022777"/>
    </source>
</evidence>
<evidence type="ECO:0000256" key="13">
    <source>
        <dbReference type="ARBA" id="ARBA00049065"/>
    </source>
</evidence>
<keyword evidence="3" id="KW-0808">Transferase</keyword>
<evidence type="ECO:0000256" key="8">
    <source>
        <dbReference type="ARBA" id="ARBA00022840"/>
    </source>
</evidence>
<evidence type="ECO:0000256" key="10">
    <source>
        <dbReference type="ARBA" id="ARBA00031123"/>
    </source>
</evidence>
<evidence type="ECO:0000256" key="5">
    <source>
        <dbReference type="ARBA" id="ARBA00022741"/>
    </source>
</evidence>
<reference evidence="14 15" key="1">
    <citation type="submission" date="2020-06" db="EMBL/GenBank/DDBJ databases">
        <title>Genome sequence of Paramixta manurensis strain PD-1.</title>
        <authorList>
            <person name="Lee C.W."/>
            <person name="Kim J."/>
        </authorList>
    </citation>
    <scope>NUCLEOTIDE SEQUENCE [LARGE SCALE GENOMIC DNA]</scope>
    <source>
        <strain evidence="14 15">PD-1</strain>
    </source>
</reference>
<dbReference type="RefSeq" id="WP_173634142.1">
    <property type="nucleotide sequence ID" value="NZ_CP054212.1"/>
</dbReference>
<keyword evidence="8" id="KW-0067">ATP-binding</keyword>
<dbReference type="GO" id="GO:0005524">
    <property type="term" value="F:ATP binding"/>
    <property type="evidence" value="ECO:0007669"/>
    <property type="project" value="UniProtKB-KW"/>
</dbReference>
<dbReference type="InterPro" id="IPR049874">
    <property type="entry name" value="ROK_cs"/>
</dbReference>
<dbReference type="PROSITE" id="PS01125">
    <property type="entry name" value="ROK"/>
    <property type="match status" value="1"/>
</dbReference>
<dbReference type="InterPro" id="IPR043129">
    <property type="entry name" value="ATPase_NBD"/>
</dbReference>
<keyword evidence="4" id="KW-0479">Metal-binding</keyword>
<sequence>MTKAVVCLDIGGSFIKSGLSVRPGEIAAVKRVPMPVNDWTAFCDAVQTLLNEYRALSGDDAPLAISTAGLVDADSGEVYASNIPAFHYRRVAETLQRHLARPVVVANDADCFVLAEAVAGKGQGERIVFGAILGSGVGGGLVIDGNIIQGTAGICGEWGHGPIMRTALQLADESEPLQLPRLPCACGQQGCLDTVGGARGIERLYQQLYGEALSSQQIVTAWHAGQARAQRTLVVWCELVSEPLAWVLNVTGAARVVVGGGMASEPALIALLDRRVKQLILRRTEQPLVVVGQFAENGGLIGASVLGHRHHPR</sequence>
<comment type="pathway">
    <text evidence="11">Cell wall biogenesis; peptidoglycan recycling.</text>
</comment>
<evidence type="ECO:0000256" key="7">
    <source>
        <dbReference type="ARBA" id="ARBA00022833"/>
    </source>
</evidence>
<evidence type="ECO:0000256" key="4">
    <source>
        <dbReference type="ARBA" id="ARBA00022723"/>
    </source>
</evidence>
<dbReference type="SUPFAM" id="SSF53067">
    <property type="entry name" value="Actin-like ATPase domain"/>
    <property type="match status" value="1"/>
</dbReference>
<evidence type="ECO:0000313" key="15">
    <source>
        <dbReference type="Proteomes" id="UP000505325"/>
    </source>
</evidence>
<accession>A0A6M8UE40</accession>
<evidence type="ECO:0000256" key="12">
    <source>
        <dbReference type="ARBA" id="ARBA00038116"/>
    </source>
</evidence>
<dbReference type="EC" id="2.7.1.59" evidence="1"/>
<dbReference type="GO" id="GO:0045127">
    <property type="term" value="F:N-acetylglucosamine kinase activity"/>
    <property type="evidence" value="ECO:0007669"/>
    <property type="project" value="UniProtKB-EC"/>
</dbReference>
<dbReference type="PANTHER" id="PTHR18964">
    <property type="entry name" value="ROK (REPRESSOR, ORF, KINASE) FAMILY"/>
    <property type="match status" value="1"/>
</dbReference>
<dbReference type="Proteomes" id="UP000505325">
    <property type="component" value="Chromosome"/>
</dbReference>
<dbReference type="PANTHER" id="PTHR18964:SF162">
    <property type="entry name" value="N-ACETYL-D-GLUCOSAMINE KINASE"/>
    <property type="match status" value="1"/>
</dbReference>
<keyword evidence="5" id="KW-0547">Nucleotide-binding</keyword>
<keyword evidence="9" id="KW-0119">Carbohydrate metabolism</keyword>
<name>A0A6M8UE40_9GAMM</name>
<dbReference type="InterPro" id="IPR000600">
    <property type="entry name" value="ROK"/>
</dbReference>
<organism evidence="14 15">
    <name type="scientific">Paramixta manurensis</name>
    <dbReference type="NCBI Taxonomy" id="2740817"/>
    <lineage>
        <taxon>Bacteria</taxon>
        <taxon>Pseudomonadati</taxon>
        <taxon>Pseudomonadota</taxon>
        <taxon>Gammaproteobacteria</taxon>
        <taxon>Enterobacterales</taxon>
        <taxon>Erwiniaceae</taxon>
        <taxon>Paramixta</taxon>
    </lineage>
</organism>
<keyword evidence="15" id="KW-1185">Reference proteome</keyword>
<comment type="catalytic activity">
    <reaction evidence="13">
        <text>N-acetyl-D-glucosamine + ATP = N-acetyl-D-glucosamine 6-phosphate + ADP + H(+)</text>
        <dbReference type="Rhea" id="RHEA:17417"/>
        <dbReference type="ChEBI" id="CHEBI:15378"/>
        <dbReference type="ChEBI" id="CHEBI:30616"/>
        <dbReference type="ChEBI" id="CHEBI:57513"/>
        <dbReference type="ChEBI" id="CHEBI:456216"/>
        <dbReference type="ChEBI" id="CHEBI:506227"/>
        <dbReference type="EC" id="2.7.1.59"/>
    </reaction>
</comment>
<comment type="similarity">
    <text evidence="12">Belongs to the ROK (NagC/XylR) family. NagK subfamily.</text>
</comment>
<gene>
    <name evidence="14" type="ORF">PMPD1_2236</name>
</gene>
<dbReference type="Gene3D" id="3.30.420.40">
    <property type="match status" value="2"/>
</dbReference>
<dbReference type="Pfam" id="PF00480">
    <property type="entry name" value="ROK"/>
    <property type="match status" value="1"/>
</dbReference>
<dbReference type="KEGG" id="pmak:PMPD1_2236"/>
<proteinExistence type="inferred from homology"/>
<evidence type="ECO:0000313" key="14">
    <source>
        <dbReference type="EMBL" id="QKJ87181.1"/>
    </source>
</evidence>
<evidence type="ECO:0000256" key="2">
    <source>
        <dbReference type="ARBA" id="ARBA00014974"/>
    </source>
</evidence>
<evidence type="ECO:0000256" key="9">
    <source>
        <dbReference type="ARBA" id="ARBA00023277"/>
    </source>
</evidence>
<dbReference type="AlphaFoldDB" id="A0A6M8UE40"/>
<evidence type="ECO:0000256" key="3">
    <source>
        <dbReference type="ARBA" id="ARBA00022679"/>
    </source>
</evidence>
<protein>
    <recommendedName>
        <fullName evidence="2">N-acetyl-D-glucosamine kinase</fullName>
        <ecNumber evidence="1">2.7.1.59</ecNumber>
    </recommendedName>
    <alternativeName>
        <fullName evidence="10">GlcNAc kinase</fullName>
    </alternativeName>
</protein>
<evidence type="ECO:0000256" key="11">
    <source>
        <dbReference type="ARBA" id="ARBA00037880"/>
    </source>
</evidence>
<evidence type="ECO:0000256" key="1">
    <source>
        <dbReference type="ARBA" id="ARBA00012122"/>
    </source>
</evidence>
<dbReference type="GO" id="GO:0046872">
    <property type="term" value="F:metal ion binding"/>
    <property type="evidence" value="ECO:0007669"/>
    <property type="project" value="UniProtKB-KW"/>
</dbReference>